<protein>
    <recommendedName>
        <fullName evidence="4">Nudix hydrolase domain-containing protein</fullName>
    </recommendedName>
</protein>
<gene>
    <name evidence="5" type="ORF">GCM10011609_71500</name>
</gene>
<dbReference type="RefSeq" id="WP_189159294.1">
    <property type="nucleotide sequence ID" value="NZ_BMNC01000015.1"/>
</dbReference>
<sequence>MIDSALLERLTKEAEADGVVQLVVGAVVEDDGKVLLLKRPADDFMGGIFELPSGKVEPGEDLKTALAREVEEETGLTVAVATAYLGSFDYTSGSGKKSRQFNFVVTVDAPEPVVLQEHDEYQWAPIEDELPVTDAVKKVFGAYRELQAG</sequence>
<dbReference type="InterPro" id="IPR020084">
    <property type="entry name" value="NUDIX_hydrolase_CS"/>
</dbReference>
<keyword evidence="6" id="KW-1185">Reference proteome</keyword>
<evidence type="ECO:0000313" key="5">
    <source>
        <dbReference type="EMBL" id="GGN20018.1"/>
    </source>
</evidence>
<evidence type="ECO:0000259" key="4">
    <source>
        <dbReference type="PROSITE" id="PS51462"/>
    </source>
</evidence>
<dbReference type="Pfam" id="PF00293">
    <property type="entry name" value="NUDIX"/>
    <property type="match status" value="1"/>
</dbReference>
<organism evidence="5 6">
    <name type="scientific">Lentzea pudingi</name>
    <dbReference type="NCBI Taxonomy" id="1789439"/>
    <lineage>
        <taxon>Bacteria</taxon>
        <taxon>Bacillati</taxon>
        <taxon>Actinomycetota</taxon>
        <taxon>Actinomycetes</taxon>
        <taxon>Pseudonocardiales</taxon>
        <taxon>Pseudonocardiaceae</taxon>
        <taxon>Lentzea</taxon>
    </lineage>
</organism>
<evidence type="ECO:0000313" key="6">
    <source>
        <dbReference type="Proteomes" id="UP000597656"/>
    </source>
</evidence>
<keyword evidence="2 3" id="KW-0378">Hydrolase</keyword>
<dbReference type="Gene3D" id="3.90.79.10">
    <property type="entry name" value="Nucleoside Triphosphate Pyrophosphohydrolase"/>
    <property type="match status" value="1"/>
</dbReference>
<dbReference type="PROSITE" id="PS51462">
    <property type="entry name" value="NUDIX"/>
    <property type="match status" value="1"/>
</dbReference>
<dbReference type="PANTHER" id="PTHR43736">
    <property type="entry name" value="ADP-RIBOSE PYROPHOSPHATASE"/>
    <property type="match status" value="1"/>
</dbReference>
<dbReference type="PROSITE" id="PS00893">
    <property type="entry name" value="NUDIX_BOX"/>
    <property type="match status" value="1"/>
</dbReference>
<feature type="domain" description="Nudix hydrolase" evidence="4">
    <location>
        <begin position="19"/>
        <end position="148"/>
    </location>
</feature>
<dbReference type="SUPFAM" id="SSF55811">
    <property type="entry name" value="Nudix"/>
    <property type="match status" value="1"/>
</dbReference>
<dbReference type="InterPro" id="IPR000086">
    <property type="entry name" value="NUDIX_hydrolase_dom"/>
</dbReference>
<dbReference type="PRINTS" id="PR00502">
    <property type="entry name" value="NUDIXFAMILY"/>
</dbReference>
<name>A0ABQ2IR12_9PSEU</name>
<reference evidence="6" key="1">
    <citation type="journal article" date="2019" name="Int. J. Syst. Evol. Microbiol.">
        <title>The Global Catalogue of Microorganisms (GCM) 10K type strain sequencing project: providing services to taxonomists for standard genome sequencing and annotation.</title>
        <authorList>
            <consortium name="The Broad Institute Genomics Platform"/>
            <consortium name="The Broad Institute Genome Sequencing Center for Infectious Disease"/>
            <person name="Wu L."/>
            <person name="Ma J."/>
        </authorList>
    </citation>
    <scope>NUCLEOTIDE SEQUENCE [LARGE SCALE GENOMIC DNA]</scope>
    <source>
        <strain evidence="6">CGMCC 4.7319</strain>
    </source>
</reference>
<proteinExistence type="inferred from homology"/>
<evidence type="ECO:0000256" key="3">
    <source>
        <dbReference type="RuleBase" id="RU003476"/>
    </source>
</evidence>
<accession>A0ABQ2IR12</accession>
<dbReference type="PANTHER" id="PTHR43736:SF1">
    <property type="entry name" value="DIHYDRONEOPTERIN TRIPHOSPHATE DIPHOSPHATASE"/>
    <property type="match status" value="1"/>
</dbReference>
<dbReference type="EMBL" id="BMNC01000015">
    <property type="protein sequence ID" value="GGN20018.1"/>
    <property type="molecule type" value="Genomic_DNA"/>
</dbReference>
<comment type="caution">
    <text evidence="5">The sequence shown here is derived from an EMBL/GenBank/DDBJ whole genome shotgun (WGS) entry which is preliminary data.</text>
</comment>
<evidence type="ECO:0000256" key="2">
    <source>
        <dbReference type="ARBA" id="ARBA00022801"/>
    </source>
</evidence>
<dbReference type="Proteomes" id="UP000597656">
    <property type="component" value="Unassembled WGS sequence"/>
</dbReference>
<evidence type="ECO:0000256" key="1">
    <source>
        <dbReference type="ARBA" id="ARBA00005582"/>
    </source>
</evidence>
<dbReference type="InterPro" id="IPR020476">
    <property type="entry name" value="Nudix_hydrolase"/>
</dbReference>
<dbReference type="InterPro" id="IPR015797">
    <property type="entry name" value="NUDIX_hydrolase-like_dom_sf"/>
</dbReference>
<comment type="similarity">
    <text evidence="1 3">Belongs to the Nudix hydrolase family.</text>
</comment>